<dbReference type="OrthoDB" id="9806653at2"/>
<dbReference type="GO" id="GO:0016757">
    <property type="term" value="F:glycosyltransferase activity"/>
    <property type="evidence" value="ECO:0007669"/>
    <property type="project" value="InterPro"/>
</dbReference>
<evidence type="ECO:0000313" key="3">
    <source>
        <dbReference type="EMBL" id="PYZ92578.1"/>
    </source>
</evidence>
<feature type="domain" description="Glycosyltransferase subfamily 4-like N-terminal" evidence="2">
    <location>
        <begin position="27"/>
        <end position="145"/>
    </location>
</feature>
<comment type="caution">
    <text evidence="3">The sequence shown here is derived from an EMBL/GenBank/DDBJ whole genome shotgun (WGS) entry which is preliminary data.</text>
</comment>
<dbReference type="PANTHER" id="PTHR12526:SF630">
    <property type="entry name" value="GLYCOSYLTRANSFERASE"/>
    <property type="match status" value="1"/>
</dbReference>
<accession>A0A323TBE3</accession>
<name>A0A323TBE3_9BACI</name>
<dbReference type="PANTHER" id="PTHR12526">
    <property type="entry name" value="GLYCOSYLTRANSFERASE"/>
    <property type="match status" value="1"/>
</dbReference>
<sequence>MKILILANYGMGLFKFRKELLEKLIETEEVYISLPKDEYTDQLEELGCKFIESHVDRRGTNPISDMKLLLKYLKVFKEVKPDLVLTYTIKPNVYGGIACRIAKIPYISNVTGLGTSIENDGVLQKISMTLYKIGLKKSECVFFQNKDNKDLFINKEIINNKSRLLPGSGVNVSRFTFEDYPKADKKLKFLFIGRLMKAKGIDELLLAAQKLKSKYPFIQFDLIGEMEDDYANQISKLENLGIVKYHHKQNDIHYFIKNSHATILPSYHEGMANVLLESASTGRPVIASNIAGCIETFDEKISGISFQKANLDSLVNAIESFILMSYQQKKEMGVAGRKKIEREFDRNRVINAYVDEINGIQKIDNSRQISKKTVYIEGNESI</sequence>
<gene>
    <name evidence="3" type="ORF">CR194_12980</name>
</gene>
<dbReference type="RefSeq" id="WP_110610129.1">
    <property type="nucleotide sequence ID" value="NZ_PDOD01000003.1"/>
</dbReference>
<dbReference type="InterPro" id="IPR001296">
    <property type="entry name" value="Glyco_trans_1"/>
</dbReference>
<dbReference type="InterPro" id="IPR028098">
    <property type="entry name" value="Glyco_trans_4-like_N"/>
</dbReference>
<organism evidence="3 4">
    <name type="scientific">Salipaludibacillus keqinensis</name>
    <dbReference type="NCBI Taxonomy" id="2045207"/>
    <lineage>
        <taxon>Bacteria</taxon>
        <taxon>Bacillati</taxon>
        <taxon>Bacillota</taxon>
        <taxon>Bacilli</taxon>
        <taxon>Bacillales</taxon>
        <taxon>Bacillaceae</taxon>
    </lineage>
</organism>
<dbReference type="SUPFAM" id="SSF53756">
    <property type="entry name" value="UDP-Glycosyltransferase/glycogen phosphorylase"/>
    <property type="match status" value="1"/>
</dbReference>
<dbReference type="AlphaFoldDB" id="A0A323TBE3"/>
<protein>
    <submittedName>
        <fullName evidence="3">Glycosyltransferase family 1 protein</fullName>
    </submittedName>
</protein>
<dbReference type="Proteomes" id="UP000248214">
    <property type="component" value="Unassembled WGS sequence"/>
</dbReference>
<dbReference type="CDD" id="cd03808">
    <property type="entry name" value="GT4_CapM-like"/>
    <property type="match status" value="1"/>
</dbReference>
<evidence type="ECO:0000259" key="1">
    <source>
        <dbReference type="Pfam" id="PF00534"/>
    </source>
</evidence>
<dbReference type="Gene3D" id="3.40.50.2000">
    <property type="entry name" value="Glycogen Phosphorylase B"/>
    <property type="match status" value="2"/>
</dbReference>
<proteinExistence type="predicted"/>
<evidence type="ECO:0000259" key="2">
    <source>
        <dbReference type="Pfam" id="PF13477"/>
    </source>
</evidence>
<keyword evidence="4" id="KW-1185">Reference proteome</keyword>
<dbReference type="EMBL" id="PDOD01000003">
    <property type="protein sequence ID" value="PYZ92578.1"/>
    <property type="molecule type" value="Genomic_DNA"/>
</dbReference>
<dbReference type="Pfam" id="PF00534">
    <property type="entry name" value="Glycos_transf_1"/>
    <property type="match status" value="1"/>
</dbReference>
<evidence type="ECO:0000313" key="4">
    <source>
        <dbReference type="Proteomes" id="UP000248214"/>
    </source>
</evidence>
<feature type="domain" description="Glycosyl transferase family 1" evidence="1">
    <location>
        <begin position="176"/>
        <end position="338"/>
    </location>
</feature>
<dbReference type="Pfam" id="PF13477">
    <property type="entry name" value="Glyco_trans_4_2"/>
    <property type="match status" value="1"/>
</dbReference>
<reference evidence="3 4" key="1">
    <citation type="submission" date="2017-10" db="EMBL/GenBank/DDBJ databases">
        <title>Bacillus sp. nov., a halophilic bacterium isolated from a Keqin Lake.</title>
        <authorList>
            <person name="Wang H."/>
        </authorList>
    </citation>
    <scope>NUCLEOTIDE SEQUENCE [LARGE SCALE GENOMIC DNA]</scope>
    <source>
        <strain evidence="3 4">KQ-12</strain>
    </source>
</reference>
<keyword evidence="3" id="KW-0808">Transferase</keyword>